<comment type="cofactor">
    <cofactor evidence="1">
        <name>Mg(2+)</name>
        <dbReference type="ChEBI" id="CHEBI:18420"/>
    </cofactor>
</comment>
<dbReference type="AlphaFoldDB" id="A0A6J7DUT3"/>
<dbReference type="GO" id="GO:0046872">
    <property type="term" value="F:metal ion binding"/>
    <property type="evidence" value="ECO:0007669"/>
    <property type="project" value="UniProtKB-KW"/>
</dbReference>
<dbReference type="PANTHER" id="PTHR30040:SF2">
    <property type="entry name" value="FAD:PROTEIN FMN TRANSFERASE"/>
    <property type="match status" value="1"/>
</dbReference>
<reference evidence="12" key="1">
    <citation type="submission" date="2020-05" db="EMBL/GenBank/DDBJ databases">
        <authorList>
            <person name="Chiriac C."/>
            <person name="Salcher M."/>
            <person name="Ghai R."/>
            <person name="Kavagutti S V."/>
        </authorList>
    </citation>
    <scope>NUCLEOTIDE SEQUENCE</scope>
</reference>
<gene>
    <name evidence="11" type="ORF">UFOPK1811_01104</name>
    <name evidence="12" type="ORF">UFOPK3306_01118</name>
</gene>
<dbReference type="Pfam" id="PF02424">
    <property type="entry name" value="ApbE"/>
    <property type="match status" value="2"/>
</dbReference>
<evidence type="ECO:0000256" key="6">
    <source>
        <dbReference type="ARBA" id="ARBA00022723"/>
    </source>
</evidence>
<dbReference type="EMBL" id="CAFBLI010000103">
    <property type="protein sequence ID" value="CAB4874436.1"/>
    <property type="molecule type" value="Genomic_DNA"/>
</dbReference>
<evidence type="ECO:0000313" key="11">
    <source>
        <dbReference type="EMBL" id="CAB4605628.1"/>
    </source>
</evidence>
<dbReference type="Gene3D" id="3.10.520.10">
    <property type="entry name" value="ApbE-like domains"/>
    <property type="match status" value="2"/>
</dbReference>
<evidence type="ECO:0000313" key="12">
    <source>
        <dbReference type="EMBL" id="CAB4874436.1"/>
    </source>
</evidence>
<evidence type="ECO:0000256" key="9">
    <source>
        <dbReference type="ARBA" id="ARBA00031306"/>
    </source>
</evidence>
<dbReference type="EC" id="2.7.1.180" evidence="2"/>
<dbReference type="GO" id="GO:0016740">
    <property type="term" value="F:transferase activity"/>
    <property type="evidence" value="ECO:0007669"/>
    <property type="project" value="UniProtKB-KW"/>
</dbReference>
<accession>A0A6J7DUT3</accession>
<evidence type="ECO:0000256" key="2">
    <source>
        <dbReference type="ARBA" id="ARBA00011955"/>
    </source>
</evidence>
<keyword evidence="5" id="KW-0808">Transferase</keyword>
<evidence type="ECO:0000256" key="3">
    <source>
        <dbReference type="ARBA" id="ARBA00016337"/>
    </source>
</evidence>
<dbReference type="EMBL" id="CAEZUJ010000055">
    <property type="protein sequence ID" value="CAB4605628.1"/>
    <property type="molecule type" value="Genomic_DNA"/>
</dbReference>
<dbReference type="SUPFAM" id="SSF143631">
    <property type="entry name" value="ApbE-like"/>
    <property type="match status" value="1"/>
</dbReference>
<evidence type="ECO:0000256" key="7">
    <source>
        <dbReference type="ARBA" id="ARBA00022827"/>
    </source>
</evidence>
<organism evidence="12">
    <name type="scientific">freshwater metagenome</name>
    <dbReference type="NCBI Taxonomy" id="449393"/>
    <lineage>
        <taxon>unclassified sequences</taxon>
        <taxon>metagenomes</taxon>
        <taxon>ecological metagenomes</taxon>
    </lineage>
</organism>
<dbReference type="InterPro" id="IPR024932">
    <property type="entry name" value="ApbE"/>
</dbReference>
<proteinExistence type="predicted"/>
<dbReference type="InterPro" id="IPR003374">
    <property type="entry name" value="ApbE-like_sf"/>
</dbReference>
<keyword evidence="6" id="KW-0479">Metal-binding</keyword>
<evidence type="ECO:0000256" key="10">
    <source>
        <dbReference type="ARBA" id="ARBA00048540"/>
    </source>
</evidence>
<keyword evidence="4" id="KW-0285">Flavoprotein</keyword>
<evidence type="ECO:0000256" key="1">
    <source>
        <dbReference type="ARBA" id="ARBA00001946"/>
    </source>
</evidence>
<name>A0A6J7DUT3_9ZZZZ</name>
<dbReference type="PANTHER" id="PTHR30040">
    <property type="entry name" value="THIAMINE BIOSYNTHESIS LIPOPROTEIN APBE"/>
    <property type="match status" value="1"/>
</dbReference>
<evidence type="ECO:0000256" key="4">
    <source>
        <dbReference type="ARBA" id="ARBA00022630"/>
    </source>
</evidence>
<comment type="catalytic activity">
    <reaction evidence="10">
        <text>L-threonyl-[protein] + FAD = FMN-L-threonyl-[protein] + AMP + H(+)</text>
        <dbReference type="Rhea" id="RHEA:36847"/>
        <dbReference type="Rhea" id="RHEA-COMP:11060"/>
        <dbReference type="Rhea" id="RHEA-COMP:11061"/>
        <dbReference type="ChEBI" id="CHEBI:15378"/>
        <dbReference type="ChEBI" id="CHEBI:30013"/>
        <dbReference type="ChEBI" id="CHEBI:57692"/>
        <dbReference type="ChEBI" id="CHEBI:74257"/>
        <dbReference type="ChEBI" id="CHEBI:456215"/>
        <dbReference type="EC" id="2.7.1.180"/>
    </reaction>
</comment>
<evidence type="ECO:0000256" key="5">
    <source>
        <dbReference type="ARBA" id="ARBA00022679"/>
    </source>
</evidence>
<protein>
    <recommendedName>
        <fullName evidence="3">FAD:protein FMN transferase</fullName>
        <ecNumber evidence="2">2.7.1.180</ecNumber>
    </recommendedName>
    <alternativeName>
        <fullName evidence="9">Flavin transferase</fullName>
    </alternativeName>
</protein>
<evidence type="ECO:0000256" key="8">
    <source>
        <dbReference type="ARBA" id="ARBA00022842"/>
    </source>
</evidence>
<keyword evidence="8" id="KW-0460">Magnesium</keyword>
<keyword evidence="7" id="KW-0274">FAD</keyword>
<sequence length="259" mass="28143">MIHHEEVWGTVVALEFYEESKSTSEIETVSKEAVTFLHEIDRDFSTFKNDSEVTKIRSGELKIENASSRMKLIWKLCEQARDLTEGAFDPWHARLGGFDPSGYVKGWAADQIANKAVAAGISHVHINAGGDITLRGGMLTPDGEKPWMIGIQHPEKKDAIATALPITNGAVASSGTYERGAHIIDPANGLIAIGARATSVFGPDGGIADALATALVVSGREGARWFLKPELAEYGCWGVDRNTDATWSLRWPEDRPVSK</sequence>